<comment type="caution">
    <text evidence="2">The sequence shown here is derived from an EMBL/GenBank/DDBJ whole genome shotgun (WGS) entry which is preliminary data.</text>
</comment>
<keyword evidence="3" id="KW-1185">Reference proteome</keyword>
<evidence type="ECO:0000313" key="3">
    <source>
        <dbReference type="Proteomes" id="UP000823775"/>
    </source>
</evidence>
<protein>
    <submittedName>
        <fullName evidence="2">Uncharacterized protein</fullName>
    </submittedName>
</protein>
<organism evidence="2 3">
    <name type="scientific">Datura stramonium</name>
    <name type="common">Jimsonweed</name>
    <name type="synonym">Common thornapple</name>
    <dbReference type="NCBI Taxonomy" id="4076"/>
    <lineage>
        <taxon>Eukaryota</taxon>
        <taxon>Viridiplantae</taxon>
        <taxon>Streptophyta</taxon>
        <taxon>Embryophyta</taxon>
        <taxon>Tracheophyta</taxon>
        <taxon>Spermatophyta</taxon>
        <taxon>Magnoliopsida</taxon>
        <taxon>eudicotyledons</taxon>
        <taxon>Gunneridae</taxon>
        <taxon>Pentapetalae</taxon>
        <taxon>asterids</taxon>
        <taxon>lamiids</taxon>
        <taxon>Solanales</taxon>
        <taxon>Solanaceae</taxon>
        <taxon>Solanoideae</taxon>
        <taxon>Datureae</taxon>
        <taxon>Datura</taxon>
    </lineage>
</organism>
<accession>A0ABS8SXC0</accession>
<evidence type="ECO:0000256" key="1">
    <source>
        <dbReference type="SAM" id="MobiDB-lite"/>
    </source>
</evidence>
<name>A0ABS8SXC0_DATST</name>
<feature type="compositionally biased region" description="Basic residues" evidence="1">
    <location>
        <begin position="1"/>
        <end position="16"/>
    </location>
</feature>
<reference evidence="2 3" key="1">
    <citation type="journal article" date="2021" name="BMC Genomics">
        <title>Datura genome reveals duplications of psychoactive alkaloid biosynthetic genes and high mutation rate following tissue culture.</title>
        <authorList>
            <person name="Rajewski A."/>
            <person name="Carter-House D."/>
            <person name="Stajich J."/>
            <person name="Litt A."/>
        </authorList>
    </citation>
    <scope>NUCLEOTIDE SEQUENCE [LARGE SCALE GENOMIC DNA]</scope>
    <source>
        <strain evidence="2">AR-01</strain>
    </source>
</reference>
<feature type="non-terminal residue" evidence="2">
    <location>
        <position position="1"/>
    </location>
</feature>
<gene>
    <name evidence="2" type="ORF">HAX54_049807</name>
</gene>
<dbReference type="Proteomes" id="UP000823775">
    <property type="component" value="Unassembled WGS sequence"/>
</dbReference>
<sequence length="61" mass="6964">PRRKKGPKSWKRKKTSMPHLRNVGANPETHEAICELQTCNALTNRWSLPAKCWCRAGVASY</sequence>
<evidence type="ECO:0000313" key="2">
    <source>
        <dbReference type="EMBL" id="MCD7463022.1"/>
    </source>
</evidence>
<proteinExistence type="predicted"/>
<feature type="region of interest" description="Disordered" evidence="1">
    <location>
        <begin position="1"/>
        <end position="24"/>
    </location>
</feature>
<dbReference type="EMBL" id="JACEIK010000854">
    <property type="protein sequence ID" value="MCD7463022.1"/>
    <property type="molecule type" value="Genomic_DNA"/>
</dbReference>